<sequence length="211" mass="23142">MPGPIHGSTDERCVMRIFIMLAILPILAMAGTAAAGEWQPVEKVEPYQVSGATGIALYESIGARGPKVGIGRAIAYTDFKLTWTRDYQQQGGGCVLASAKPKLIITYRLPQASGPLPAETKRLWDRFIAGVEAHERVHGEIIVDMVKKIEAASIGLARQADPDCNKVRAELQNRLRALSLEQRRRSREFDRVEMSNGGNVHQLVLALVNGQ</sequence>
<dbReference type="EMBL" id="CP030941">
    <property type="protein sequence ID" value="UUP18968.1"/>
    <property type="molecule type" value="Genomic_DNA"/>
</dbReference>
<organism evidence="1 2">
    <name type="scientific">Nitratireductor thuwali</name>
    <dbReference type="NCBI Taxonomy" id="2267699"/>
    <lineage>
        <taxon>Bacteria</taxon>
        <taxon>Pseudomonadati</taxon>
        <taxon>Pseudomonadota</taxon>
        <taxon>Alphaproteobacteria</taxon>
        <taxon>Hyphomicrobiales</taxon>
        <taxon>Phyllobacteriaceae</taxon>
        <taxon>Nitratireductor</taxon>
    </lineage>
</organism>
<dbReference type="InterPro" id="IPR010321">
    <property type="entry name" value="DUF922"/>
</dbReference>
<dbReference type="Proteomes" id="UP001342418">
    <property type="component" value="Chromosome"/>
</dbReference>
<keyword evidence="2" id="KW-1185">Reference proteome</keyword>
<evidence type="ECO:0008006" key="3">
    <source>
        <dbReference type="Google" id="ProtNLM"/>
    </source>
</evidence>
<name>A0ABY5MLW7_9HYPH</name>
<protein>
    <recommendedName>
        <fullName evidence="3">Peptidase</fullName>
    </recommendedName>
</protein>
<gene>
    <name evidence="1" type="ORF">NTH_03454</name>
</gene>
<evidence type="ECO:0000313" key="2">
    <source>
        <dbReference type="Proteomes" id="UP001342418"/>
    </source>
</evidence>
<evidence type="ECO:0000313" key="1">
    <source>
        <dbReference type="EMBL" id="UUP18968.1"/>
    </source>
</evidence>
<dbReference type="PIRSF" id="PIRSF010521">
    <property type="entry name" value="DUF922_bac"/>
    <property type="match status" value="1"/>
</dbReference>
<dbReference type="Pfam" id="PF06037">
    <property type="entry name" value="DUF922"/>
    <property type="match status" value="1"/>
</dbReference>
<reference evidence="1 2" key="1">
    <citation type="submission" date="2018-07" db="EMBL/GenBank/DDBJ databases">
        <title>Genome sequence of Nitratireductor thuwali#1536.</title>
        <authorList>
            <person name="Michoud G."/>
            <person name="Merlino G."/>
            <person name="Sefrji F.O."/>
            <person name="Daffonchio D."/>
        </authorList>
    </citation>
    <scope>NUCLEOTIDE SEQUENCE [LARGE SCALE GENOMIC DNA]</scope>
    <source>
        <strain evidence="2">Nit1536</strain>
    </source>
</reference>
<proteinExistence type="predicted"/>
<accession>A0ABY5MLW7</accession>